<accession>A0A7W6JGV3</accession>
<keyword evidence="13" id="KW-0902">Two-component regulatory system</keyword>
<dbReference type="Pfam" id="PF00512">
    <property type="entry name" value="HisKA"/>
    <property type="match status" value="1"/>
</dbReference>
<comment type="caution">
    <text evidence="19">The sequence shown here is derived from an EMBL/GenBank/DDBJ whole genome shotgun (WGS) entry which is preliminary data.</text>
</comment>
<keyword evidence="6" id="KW-0597">Phosphoprotein</keyword>
<evidence type="ECO:0000313" key="20">
    <source>
        <dbReference type="Proteomes" id="UP000529946"/>
    </source>
</evidence>
<dbReference type="AlphaFoldDB" id="A0A7W6JGV3"/>
<keyword evidence="7" id="KW-0808">Transferase</keyword>
<keyword evidence="11" id="KW-0067">ATP-binding</keyword>
<evidence type="ECO:0000256" key="15">
    <source>
        <dbReference type="SAM" id="MobiDB-lite"/>
    </source>
</evidence>
<evidence type="ECO:0000256" key="9">
    <source>
        <dbReference type="ARBA" id="ARBA00022741"/>
    </source>
</evidence>
<dbReference type="EC" id="2.7.13.3" evidence="3"/>
<evidence type="ECO:0000256" key="4">
    <source>
        <dbReference type="ARBA" id="ARBA00022475"/>
    </source>
</evidence>
<dbReference type="GO" id="GO:0005524">
    <property type="term" value="F:ATP binding"/>
    <property type="evidence" value="ECO:0007669"/>
    <property type="project" value="UniProtKB-KW"/>
</dbReference>
<evidence type="ECO:0000256" key="1">
    <source>
        <dbReference type="ARBA" id="ARBA00000085"/>
    </source>
</evidence>
<dbReference type="SMART" id="SM00387">
    <property type="entry name" value="HATPase_c"/>
    <property type="match status" value="1"/>
</dbReference>
<dbReference type="CDD" id="cd00082">
    <property type="entry name" value="HisKA"/>
    <property type="match status" value="1"/>
</dbReference>
<feature type="domain" description="Histidine kinase" evidence="17">
    <location>
        <begin position="328"/>
        <end position="526"/>
    </location>
</feature>
<dbReference type="SUPFAM" id="SSF47384">
    <property type="entry name" value="Homodimeric domain of signal transducing histidine kinase"/>
    <property type="match status" value="1"/>
</dbReference>
<evidence type="ECO:0000256" key="3">
    <source>
        <dbReference type="ARBA" id="ARBA00012438"/>
    </source>
</evidence>
<feature type="compositionally biased region" description="Pro residues" evidence="15">
    <location>
        <begin position="147"/>
        <end position="172"/>
    </location>
</feature>
<dbReference type="PANTHER" id="PTHR44936:SF5">
    <property type="entry name" value="SENSOR HISTIDINE KINASE ENVZ"/>
    <property type="match status" value="1"/>
</dbReference>
<dbReference type="InterPro" id="IPR003661">
    <property type="entry name" value="HisK_dim/P_dom"/>
</dbReference>
<evidence type="ECO:0000259" key="18">
    <source>
        <dbReference type="PROSITE" id="PS50885"/>
    </source>
</evidence>
<feature type="region of interest" description="Disordered" evidence="15">
    <location>
        <begin position="146"/>
        <end position="173"/>
    </location>
</feature>
<comment type="catalytic activity">
    <reaction evidence="1">
        <text>ATP + protein L-histidine = ADP + protein N-phospho-L-histidine.</text>
        <dbReference type="EC" id="2.7.13.3"/>
    </reaction>
</comment>
<keyword evidence="20" id="KW-1185">Reference proteome</keyword>
<keyword evidence="14 16" id="KW-0472">Membrane</keyword>
<dbReference type="Pfam" id="PF00672">
    <property type="entry name" value="HAMP"/>
    <property type="match status" value="1"/>
</dbReference>
<evidence type="ECO:0000256" key="2">
    <source>
        <dbReference type="ARBA" id="ARBA00004429"/>
    </source>
</evidence>
<dbReference type="GO" id="GO:0005886">
    <property type="term" value="C:plasma membrane"/>
    <property type="evidence" value="ECO:0007669"/>
    <property type="project" value="UniProtKB-SubCell"/>
</dbReference>
<keyword evidence="5" id="KW-0997">Cell inner membrane</keyword>
<dbReference type="PANTHER" id="PTHR44936">
    <property type="entry name" value="SENSOR PROTEIN CREC"/>
    <property type="match status" value="1"/>
</dbReference>
<feature type="transmembrane region" description="Helical" evidence="16">
    <location>
        <begin position="248"/>
        <end position="267"/>
    </location>
</feature>
<evidence type="ECO:0000313" key="19">
    <source>
        <dbReference type="EMBL" id="MBB4083862.1"/>
    </source>
</evidence>
<evidence type="ECO:0000256" key="10">
    <source>
        <dbReference type="ARBA" id="ARBA00022777"/>
    </source>
</evidence>
<keyword evidence="12 16" id="KW-1133">Transmembrane helix</keyword>
<evidence type="ECO:0000256" key="14">
    <source>
        <dbReference type="ARBA" id="ARBA00023136"/>
    </source>
</evidence>
<evidence type="ECO:0000256" key="6">
    <source>
        <dbReference type="ARBA" id="ARBA00022553"/>
    </source>
</evidence>
<name>A0A7W6JGV3_9CAUL</name>
<keyword evidence="4" id="KW-1003">Cell membrane</keyword>
<organism evidence="19 20">
    <name type="scientific">Brevundimonas lenta</name>
    <dbReference type="NCBI Taxonomy" id="424796"/>
    <lineage>
        <taxon>Bacteria</taxon>
        <taxon>Pseudomonadati</taxon>
        <taxon>Pseudomonadota</taxon>
        <taxon>Alphaproteobacteria</taxon>
        <taxon>Caulobacterales</taxon>
        <taxon>Caulobacteraceae</taxon>
        <taxon>Brevundimonas</taxon>
    </lineage>
</organism>
<dbReference type="SMART" id="SM00304">
    <property type="entry name" value="HAMP"/>
    <property type="match status" value="1"/>
</dbReference>
<dbReference type="PROSITE" id="PS50109">
    <property type="entry name" value="HIS_KIN"/>
    <property type="match status" value="1"/>
</dbReference>
<gene>
    <name evidence="19" type="ORF">GGR12_002750</name>
</gene>
<dbReference type="SMART" id="SM00388">
    <property type="entry name" value="HisKA"/>
    <property type="match status" value="1"/>
</dbReference>
<dbReference type="InterPro" id="IPR036097">
    <property type="entry name" value="HisK_dim/P_sf"/>
</dbReference>
<reference evidence="19 20" key="1">
    <citation type="submission" date="2020-08" db="EMBL/GenBank/DDBJ databases">
        <title>Genomic Encyclopedia of Type Strains, Phase IV (KMG-IV): sequencing the most valuable type-strain genomes for metagenomic binning, comparative biology and taxonomic classification.</title>
        <authorList>
            <person name="Goeker M."/>
        </authorList>
    </citation>
    <scope>NUCLEOTIDE SEQUENCE [LARGE SCALE GENOMIC DNA]</scope>
    <source>
        <strain evidence="19 20">DSM 23960</strain>
    </source>
</reference>
<dbReference type="InterPro" id="IPR003594">
    <property type="entry name" value="HATPase_dom"/>
</dbReference>
<dbReference type="SUPFAM" id="SSF55874">
    <property type="entry name" value="ATPase domain of HSP90 chaperone/DNA topoisomerase II/histidine kinase"/>
    <property type="match status" value="1"/>
</dbReference>
<dbReference type="Gene3D" id="1.10.287.130">
    <property type="match status" value="1"/>
</dbReference>
<dbReference type="CDD" id="cd06225">
    <property type="entry name" value="HAMP"/>
    <property type="match status" value="1"/>
</dbReference>
<sequence>MRRPSSLPVLVQVAALAAFAVVMSQAVAFGVVLLAPEPRPAGFSIEAASHALKGEPAETADGRALRRRISDHPVEPRQKGVGDPLALAIRSGLANSLDVPAEQVIVAIEQPMRRERSAAFTRRRVDDDSPSATSFVFVRRDDDVVVPTPPPAPAAPAPPARPTPPPMPPAPMPGRIVKPDQIQVHAELRARAMARGGPIVVDSTTHQFTVMTDRLTFAPFSASLRLPDGRWATVEPPRSFLSPWQQRVLLALAISMLLLAPLVWWMARRLTRPIRVFAEAAERLGADPEADPLPPSGPREVRTAITAFNDMQASLRRHMRQRTQTVAAIAHDLRTPLTRLRFRAEQAPDAVRDRMASDIEEMDALIGQAMAFVRGETTPERCEPLDLDALASDCAAGFSETGAAVTFDGGGALPVRSDPAALRRALDNLIANAMQYGGQARVRAFAFDGAAVVTVDDDGPGLDDAELEAVFDPFHRGERSRNRETGGAGLGLTVARQAARGSGGDVVLMRRDGGGMTARLHIPLDPNPVETP</sequence>
<dbReference type="GO" id="GO:0000155">
    <property type="term" value="F:phosphorelay sensor kinase activity"/>
    <property type="evidence" value="ECO:0007669"/>
    <property type="project" value="InterPro"/>
</dbReference>
<keyword evidence="10 19" id="KW-0418">Kinase</keyword>
<comment type="subcellular location">
    <subcellularLocation>
        <location evidence="2">Cell inner membrane</location>
        <topology evidence="2">Multi-pass membrane protein</topology>
    </subcellularLocation>
</comment>
<evidence type="ECO:0000256" key="5">
    <source>
        <dbReference type="ARBA" id="ARBA00022519"/>
    </source>
</evidence>
<dbReference type="PRINTS" id="PR00344">
    <property type="entry name" value="BCTRLSENSOR"/>
</dbReference>
<evidence type="ECO:0000256" key="16">
    <source>
        <dbReference type="SAM" id="Phobius"/>
    </source>
</evidence>
<feature type="domain" description="HAMP" evidence="18">
    <location>
        <begin position="268"/>
        <end position="320"/>
    </location>
</feature>
<dbReference type="InterPro" id="IPR003660">
    <property type="entry name" value="HAMP_dom"/>
</dbReference>
<dbReference type="EMBL" id="JACIDM010000003">
    <property type="protein sequence ID" value="MBB4083862.1"/>
    <property type="molecule type" value="Genomic_DNA"/>
</dbReference>
<dbReference type="InterPro" id="IPR004358">
    <property type="entry name" value="Sig_transdc_His_kin-like_C"/>
</dbReference>
<dbReference type="Gene3D" id="3.30.565.10">
    <property type="entry name" value="Histidine kinase-like ATPase, C-terminal domain"/>
    <property type="match status" value="1"/>
</dbReference>
<dbReference type="RefSeq" id="WP_183205006.1">
    <property type="nucleotide sequence ID" value="NZ_BAAAER010000003.1"/>
</dbReference>
<dbReference type="Proteomes" id="UP000529946">
    <property type="component" value="Unassembled WGS sequence"/>
</dbReference>
<dbReference type="InterPro" id="IPR050980">
    <property type="entry name" value="2C_sensor_his_kinase"/>
</dbReference>
<evidence type="ECO:0000256" key="11">
    <source>
        <dbReference type="ARBA" id="ARBA00022840"/>
    </source>
</evidence>
<evidence type="ECO:0000256" key="13">
    <source>
        <dbReference type="ARBA" id="ARBA00023012"/>
    </source>
</evidence>
<proteinExistence type="predicted"/>
<dbReference type="InterPro" id="IPR036890">
    <property type="entry name" value="HATPase_C_sf"/>
</dbReference>
<protein>
    <recommendedName>
        <fullName evidence="3">histidine kinase</fullName>
        <ecNumber evidence="3">2.7.13.3</ecNumber>
    </recommendedName>
</protein>
<dbReference type="Pfam" id="PF02518">
    <property type="entry name" value="HATPase_c"/>
    <property type="match status" value="1"/>
</dbReference>
<keyword evidence="9" id="KW-0547">Nucleotide-binding</keyword>
<evidence type="ECO:0000256" key="12">
    <source>
        <dbReference type="ARBA" id="ARBA00022989"/>
    </source>
</evidence>
<evidence type="ECO:0000256" key="7">
    <source>
        <dbReference type="ARBA" id="ARBA00022679"/>
    </source>
</evidence>
<dbReference type="PROSITE" id="PS50885">
    <property type="entry name" value="HAMP"/>
    <property type="match status" value="1"/>
</dbReference>
<evidence type="ECO:0000256" key="8">
    <source>
        <dbReference type="ARBA" id="ARBA00022692"/>
    </source>
</evidence>
<dbReference type="InterPro" id="IPR005467">
    <property type="entry name" value="His_kinase_dom"/>
</dbReference>
<evidence type="ECO:0000259" key="17">
    <source>
        <dbReference type="PROSITE" id="PS50109"/>
    </source>
</evidence>
<keyword evidence="8 16" id="KW-0812">Transmembrane</keyword>